<keyword evidence="2 4" id="KW-0238">DNA-binding</keyword>
<evidence type="ECO:0000256" key="1">
    <source>
        <dbReference type="ARBA" id="ARBA00023015"/>
    </source>
</evidence>
<feature type="DNA-binding region" description="H-T-H motif" evidence="4">
    <location>
        <begin position="34"/>
        <end position="53"/>
    </location>
</feature>
<accession>A0ABT2VSC4</accession>
<gene>
    <name evidence="6" type="ORF">OCL06_15295</name>
</gene>
<dbReference type="InterPro" id="IPR009057">
    <property type="entry name" value="Homeodomain-like_sf"/>
</dbReference>
<dbReference type="EMBL" id="JAOTJC010000013">
    <property type="protein sequence ID" value="MCU7555954.1"/>
    <property type="molecule type" value="Genomic_DNA"/>
</dbReference>
<dbReference type="Gene3D" id="1.10.357.10">
    <property type="entry name" value="Tetracycline Repressor, domain 2"/>
    <property type="match status" value="1"/>
</dbReference>
<dbReference type="InterPro" id="IPR025996">
    <property type="entry name" value="MT1864/Rv1816-like_C"/>
</dbReference>
<dbReference type="SUPFAM" id="SSF46689">
    <property type="entry name" value="Homeodomain-like"/>
    <property type="match status" value="1"/>
</dbReference>
<dbReference type="Pfam" id="PF13305">
    <property type="entry name" value="TetR_C_33"/>
    <property type="match status" value="1"/>
</dbReference>
<dbReference type="PANTHER" id="PTHR30055">
    <property type="entry name" value="HTH-TYPE TRANSCRIPTIONAL REGULATOR RUTR"/>
    <property type="match status" value="1"/>
</dbReference>
<dbReference type="PROSITE" id="PS50977">
    <property type="entry name" value="HTH_TETR_2"/>
    <property type="match status" value="1"/>
</dbReference>
<dbReference type="InterPro" id="IPR036271">
    <property type="entry name" value="Tet_transcr_reg_TetR-rel_C_sf"/>
</dbReference>
<dbReference type="InterPro" id="IPR050109">
    <property type="entry name" value="HTH-type_TetR-like_transc_reg"/>
</dbReference>
<evidence type="ECO:0000313" key="7">
    <source>
        <dbReference type="Proteomes" id="UP001209257"/>
    </source>
</evidence>
<evidence type="ECO:0000256" key="2">
    <source>
        <dbReference type="ARBA" id="ARBA00023125"/>
    </source>
</evidence>
<evidence type="ECO:0000256" key="4">
    <source>
        <dbReference type="PROSITE-ProRule" id="PRU00335"/>
    </source>
</evidence>
<sequence>MSENGHSYHHGDLQATLVRVASERIRQHGIDSLSLRKLAEDAGVSRSAPYHHFKDKNALLSAVAAKGFSDWHDKAKHIFGDKTASAPVRFRQFVHAYIQWAADNPQLYELMFGRTLWQSGNATEELKSVAYPSFQFQVEMTRFWQQQGVLCSTQDPLRLAQVTWGTLHGIARLVIDGVYANSSHLKEMCDCAADVFIQAGVSVPSDQT</sequence>
<keyword evidence="3" id="KW-0804">Transcription</keyword>
<feature type="domain" description="HTH tetR-type" evidence="5">
    <location>
        <begin position="11"/>
        <end position="71"/>
    </location>
</feature>
<keyword evidence="1" id="KW-0805">Transcription regulation</keyword>
<protein>
    <submittedName>
        <fullName evidence="6">TetR/AcrR family transcriptional regulator</fullName>
    </submittedName>
</protein>
<proteinExistence type="predicted"/>
<dbReference type="Proteomes" id="UP001209257">
    <property type="component" value="Unassembled WGS sequence"/>
</dbReference>
<comment type="caution">
    <text evidence="6">The sequence shown here is derived from an EMBL/GenBank/DDBJ whole genome shotgun (WGS) entry which is preliminary data.</text>
</comment>
<evidence type="ECO:0000256" key="3">
    <source>
        <dbReference type="ARBA" id="ARBA00023163"/>
    </source>
</evidence>
<evidence type="ECO:0000313" key="6">
    <source>
        <dbReference type="EMBL" id="MCU7555954.1"/>
    </source>
</evidence>
<dbReference type="PRINTS" id="PR00455">
    <property type="entry name" value="HTHTETR"/>
</dbReference>
<name>A0ABT2VSC4_9ALTE</name>
<dbReference type="InterPro" id="IPR001647">
    <property type="entry name" value="HTH_TetR"/>
</dbReference>
<keyword evidence="7" id="KW-1185">Reference proteome</keyword>
<dbReference type="Pfam" id="PF00440">
    <property type="entry name" value="TetR_N"/>
    <property type="match status" value="1"/>
</dbReference>
<dbReference type="PANTHER" id="PTHR30055:SF220">
    <property type="entry name" value="TETR-FAMILY REGULATORY PROTEIN"/>
    <property type="match status" value="1"/>
</dbReference>
<dbReference type="RefSeq" id="WP_262996240.1">
    <property type="nucleotide sequence ID" value="NZ_JAOTJC010000013.1"/>
</dbReference>
<organism evidence="6 7">
    <name type="scientific">Alteromonas salexigens</name>
    <dbReference type="NCBI Taxonomy" id="2982530"/>
    <lineage>
        <taxon>Bacteria</taxon>
        <taxon>Pseudomonadati</taxon>
        <taxon>Pseudomonadota</taxon>
        <taxon>Gammaproteobacteria</taxon>
        <taxon>Alteromonadales</taxon>
        <taxon>Alteromonadaceae</taxon>
        <taxon>Alteromonas/Salinimonas group</taxon>
        <taxon>Alteromonas</taxon>
    </lineage>
</organism>
<dbReference type="SUPFAM" id="SSF48498">
    <property type="entry name" value="Tetracyclin repressor-like, C-terminal domain"/>
    <property type="match status" value="1"/>
</dbReference>
<reference evidence="7" key="1">
    <citation type="submission" date="2023-07" db="EMBL/GenBank/DDBJ databases">
        <title>Study on multiphase classification of strain Alteromonas salexigens isolated from the Yellow Sea.</title>
        <authorList>
            <person name="Sun L."/>
        </authorList>
    </citation>
    <scope>NUCLEOTIDE SEQUENCE [LARGE SCALE GENOMIC DNA]</scope>
    <source>
        <strain evidence="7">ASW11-19</strain>
    </source>
</reference>
<evidence type="ECO:0000259" key="5">
    <source>
        <dbReference type="PROSITE" id="PS50977"/>
    </source>
</evidence>